<dbReference type="Proteomes" id="UP000075799">
    <property type="component" value="Unassembled WGS sequence"/>
</dbReference>
<proteinExistence type="predicted"/>
<feature type="coiled-coil region" evidence="1">
    <location>
        <begin position="275"/>
        <end position="357"/>
    </location>
</feature>
<dbReference type="RefSeq" id="WP_063209061.1">
    <property type="nucleotide sequence ID" value="NZ_LUKD01000008.1"/>
</dbReference>
<organism evidence="3 4">
    <name type="scientific">Bdellovibrio bacteriovorus</name>
    <dbReference type="NCBI Taxonomy" id="959"/>
    <lineage>
        <taxon>Bacteria</taxon>
        <taxon>Pseudomonadati</taxon>
        <taxon>Bdellovibrionota</taxon>
        <taxon>Bdellovibrionia</taxon>
        <taxon>Bdellovibrionales</taxon>
        <taxon>Pseudobdellovibrionaceae</taxon>
        <taxon>Bdellovibrio</taxon>
    </lineage>
</organism>
<evidence type="ECO:0000256" key="1">
    <source>
        <dbReference type="SAM" id="Coils"/>
    </source>
</evidence>
<dbReference type="Gene3D" id="2.60.200.20">
    <property type="match status" value="1"/>
</dbReference>
<feature type="coiled-coil region" evidence="1">
    <location>
        <begin position="422"/>
        <end position="514"/>
    </location>
</feature>
<dbReference type="AlphaFoldDB" id="A0A162FY42"/>
<reference evidence="3 4" key="1">
    <citation type="submission" date="2016-03" db="EMBL/GenBank/DDBJ databases">
        <authorList>
            <person name="Ploux O."/>
        </authorList>
    </citation>
    <scope>NUCLEOTIDE SEQUENCE [LARGE SCALE GENOMIC DNA]</scope>
    <source>
        <strain evidence="3 4">EC13</strain>
    </source>
</reference>
<dbReference type="PANTHER" id="PTHR46210">
    <property type="entry name" value="FHA DOMAIN-CONTAINING PROTEIN"/>
    <property type="match status" value="1"/>
</dbReference>
<comment type="caution">
    <text evidence="3">The sequence shown here is derived from an EMBL/GenBank/DDBJ whole genome shotgun (WGS) entry which is preliminary data.</text>
</comment>
<accession>A0A162FY42</accession>
<sequence>MNKFTVTIQRKDQVLSREVNKDSFTIGRSVDCDIALNDNHISRVHLVVNRRWNQIWIEDKNSSNGTFINGTKIVQGTPVNVVVTDKVQLGRSEYVLTFDLKTDEVEEPLPQEEPVPEEEPVLPDTVAMPPPNTPHFQAEKILHEAKRKAAQIILEGETQAEKRVQAIYQKAREAQSQAEYFYQTRMAEAHKEADAILSDFQSQGRQLLTEARKMAQELREEVDMYVQSLKDKAKVDSEDIVSEATLAAEKMKSEALESGRLAAQTEADSMLRGAREEAQRILEFSQLQTAEAQEKLRLDKEALEVLAKNLQETEEKLRSAQSTLTETDQRNAELIEKNQLEEERAEALLKSEALRLKELHDSEELRLKNLLESETARLTNLRETEDARLKEIVSKEDQRIKELLLKEETRVKELLTLEDSKLKELRLAQEMFTQQNTKLEESIKNLQQKQAHLSMDVRDIEAKKAHLFKEYDAQKIFLNEKLEKEKSQMVKTEEERLEEMRLEMSKRLQRMEQDLLTDVIQKKSSLIKEIHAAVEKEIVMLMEPSQWRNISQSVENHIKEAIEGKVASLAQSTTASSSKPVDLMKKRKSEKVRWASVGLAMGALVYFVSQVVVEKVSSDQAPMQSLVAQEAKKRQEDLEKRKFNPPQAEEVKDSYTDAVIYTRNFPEIYTDEQFQQKFYKSAAQYLLKTWRVDEDKSIQVISTANALVKELNDKRAKIHPDFIKEGIEKMRQLEKDSLVRMKDILGSEVRVESFRRFERNFYKEEVQRRRMAQH</sequence>
<evidence type="ECO:0000313" key="4">
    <source>
        <dbReference type="Proteomes" id="UP000075799"/>
    </source>
</evidence>
<dbReference type="InterPro" id="IPR008984">
    <property type="entry name" value="SMAD_FHA_dom_sf"/>
</dbReference>
<dbReference type="Pfam" id="PF00498">
    <property type="entry name" value="FHA"/>
    <property type="match status" value="1"/>
</dbReference>
<dbReference type="InterPro" id="IPR000253">
    <property type="entry name" value="FHA_dom"/>
</dbReference>
<dbReference type="PROSITE" id="PS50006">
    <property type="entry name" value="FHA_DOMAIN"/>
    <property type="match status" value="1"/>
</dbReference>
<name>A0A162FY42_BDEBC</name>
<dbReference type="EMBL" id="LUKD01000008">
    <property type="protein sequence ID" value="KYG62749.1"/>
    <property type="molecule type" value="Genomic_DNA"/>
</dbReference>
<evidence type="ECO:0000313" key="3">
    <source>
        <dbReference type="EMBL" id="KYG62749.1"/>
    </source>
</evidence>
<dbReference type="CDD" id="cd00060">
    <property type="entry name" value="FHA"/>
    <property type="match status" value="1"/>
</dbReference>
<dbReference type="SUPFAM" id="SSF49879">
    <property type="entry name" value="SMAD/FHA domain"/>
    <property type="match status" value="1"/>
</dbReference>
<dbReference type="PANTHER" id="PTHR46210:SF1">
    <property type="entry name" value="FHA DOMAIN-CONTAINING PROTEIN"/>
    <property type="match status" value="1"/>
</dbReference>
<gene>
    <name evidence="3" type="ORF">AZI87_15825</name>
</gene>
<dbReference type="OrthoDB" id="1673646at2"/>
<evidence type="ECO:0000259" key="2">
    <source>
        <dbReference type="PROSITE" id="PS50006"/>
    </source>
</evidence>
<feature type="domain" description="FHA" evidence="2">
    <location>
        <begin position="24"/>
        <end position="73"/>
    </location>
</feature>
<keyword evidence="1" id="KW-0175">Coiled coil</keyword>
<dbReference type="SMART" id="SM00240">
    <property type="entry name" value="FHA"/>
    <property type="match status" value="1"/>
</dbReference>
<protein>
    <recommendedName>
        <fullName evidence="2">FHA domain-containing protein</fullName>
    </recommendedName>
</protein>